<dbReference type="EMBL" id="WJQU01002663">
    <property type="protein sequence ID" value="KAJ6631747.1"/>
    <property type="molecule type" value="Genomic_DNA"/>
</dbReference>
<comment type="caution">
    <text evidence="2">The sequence shown here is derived from an EMBL/GenBank/DDBJ whole genome shotgun (WGS) entry which is preliminary data.</text>
</comment>
<dbReference type="Pfam" id="PF10545">
    <property type="entry name" value="MADF_DNA_bdg"/>
    <property type="match status" value="1"/>
</dbReference>
<gene>
    <name evidence="3" type="ORF">Bhyg_16343</name>
    <name evidence="2" type="ORF">Bhyg_16437</name>
</gene>
<dbReference type="Proteomes" id="UP001151699">
    <property type="component" value="Unassembled WGS sequence"/>
</dbReference>
<feature type="domain" description="MADF" evidence="1">
    <location>
        <begin position="16"/>
        <end position="101"/>
    </location>
</feature>
<dbReference type="AlphaFoldDB" id="A0A9Q0MIJ0"/>
<evidence type="ECO:0000313" key="3">
    <source>
        <dbReference type="EMBL" id="KAJ6631747.1"/>
    </source>
</evidence>
<protein>
    <recommendedName>
        <fullName evidence="1">MADF domain-containing protein</fullName>
    </recommendedName>
</protein>
<evidence type="ECO:0000259" key="1">
    <source>
        <dbReference type="Pfam" id="PF10545"/>
    </source>
</evidence>
<accession>A0A9Q0MIJ0</accession>
<sequence>MRVRKVFTEKEEDIIIQFYSQNRFLWNQNDANYKIAVKSASLQDLVKQLNNKFTGNLQKSITDLVACKPLTNTTCLKLRNPQAADDIYVPTWPHFNSLTFLDDSAPNRSYKIKQEIVVEECLEILRSVKEGSSSSASSDAPKDSCECYGEYVTACLKAMSQWNQALAMADISNILIKYHPNNPNL</sequence>
<dbReference type="OrthoDB" id="7763734at2759"/>
<name>A0A9Q0MIJ0_9DIPT</name>
<dbReference type="EMBL" id="WJQU01003300">
    <property type="protein sequence ID" value="KAJ6625933.1"/>
    <property type="molecule type" value="Genomic_DNA"/>
</dbReference>
<keyword evidence="4" id="KW-1185">Reference proteome</keyword>
<evidence type="ECO:0000313" key="2">
    <source>
        <dbReference type="EMBL" id="KAJ6625933.1"/>
    </source>
</evidence>
<reference evidence="2" key="1">
    <citation type="submission" date="2022-07" db="EMBL/GenBank/DDBJ databases">
        <authorList>
            <person name="Trinca V."/>
            <person name="Uliana J.V.C."/>
            <person name="Torres T.T."/>
            <person name="Ward R.J."/>
            <person name="Monesi N."/>
        </authorList>
    </citation>
    <scope>NUCLEOTIDE SEQUENCE</scope>
    <source>
        <strain evidence="2">HSMRA1968</strain>
        <tissue evidence="2">Whole embryos</tissue>
    </source>
</reference>
<evidence type="ECO:0000313" key="4">
    <source>
        <dbReference type="Proteomes" id="UP001151699"/>
    </source>
</evidence>
<proteinExistence type="predicted"/>
<organism evidence="2 4">
    <name type="scientific">Pseudolycoriella hygida</name>
    <dbReference type="NCBI Taxonomy" id="35572"/>
    <lineage>
        <taxon>Eukaryota</taxon>
        <taxon>Metazoa</taxon>
        <taxon>Ecdysozoa</taxon>
        <taxon>Arthropoda</taxon>
        <taxon>Hexapoda</taxon>
        <taxon>Insecta</taxon>
        <taxon>Pterygota</taxon>
        <taxon>Neoptera</taxon>
        <taxon>Endopterygota</taxon>
        <taxon>Diptera</taxon>
        <taxon>Nematocera</taxon>
        <taxon>Sciaroidea</taxon>
        <taxon>Sciaridae</taxon>
        <taxon>Pseudolycoriella</taxon>
    </lineage>
</organism>
<dbReference type="InterPro" id="IPR006578">
    <property type="entry name" value="MADF-dom"/>
</dbReference>